<comment type="caution">
    <text evidence="2">The sequence shown here is derived from an EMBL/GenBank/DDBJ whole genome shotgun (WGS) entry which is preliminary data.</text>
</comment>
<evidence type="ECO:0000313" key="2">
    <source>
        <dbReference type="EMBL" id="MFC4825168.1"/>
    </source>
</evidence>
<dbReference type="RefSeq" id="WP_254269135.1">
    <property type="nucleotide sequence ID" value="NZ_CP100400.1"/>
</dbReference>
<dbReference type="Gene3D" id="1.10.10.10">
    <property type="entry name" value="Winged helix-like DNA-binding domain superfamily/Winged helix DNA-binding domain"/>
    <property type="match status" value="1"/>
</dbReference>
<accession>A0ABD5Q3C4</accession>
<dbReference type="Proteomes" id="UP001595945">
    <property type="component" value="Unassembled WGS sequence"/>
</dbReference>
<dbReference type="GeneID" id="73044122"/>
<evidence type="ECO:0000259" key="1">
    <source>
        <dbReference type="Pfam" id="PF24035"/>
    </source>
</evidence>
<evidence type="ECO:0000313" key="3">
    <source>
        <dbReference type="Proteomes" id="UP001595945"/>
    </source>
</evidence>
<dbReference type="EMBL" id="JBHSHT010000002">
    <property type="protein sequence ID" value="MFC4825168.1"/>
    <property type="molecule type" value="Genomic_DNA"/>
</dbReference>
<organism evidence="2 3">
    <name type="scientific">Halorussus aquaticus</name>
    <dbReference type="NCBI Taxonomy" id="2953748"/>
    <lineage>
        <taxon>Archaea</taxon>
        <taxon>Methanobacteriati</taxon>
        <taxon>Methanobacteriota</taxon>
        <taxon>Stenosarchaea group</taxon>
        <taxon>Halobacteria</taxon>
        <taxon>Halobacteriales</taxon>
        <taxon>Haladaptataceae</taxon>
        <taxon>Halorussus</taxon>
    </lineage>
</organism>
<gene>
    <name evidence="2" type="ORF">ACFO9K_12960</name>
</gene>
<name>A0ABD5Q3C4_9EURY</name>
<keyword evidence="3" id="KW-1185">Reference proteome</keyword>
<dbReference type="InterPro" id="IPR036388">
    <property type="entry name" value="WH-like_DNA-bd_sf"/>
</dbReference>
<reference evidence="2 3" key="1">
    <citation type="journal article" date="2019" name="Int. J. Syst. Evol. Microbiol.">
        <title>The Global Catalogue of Microorganisms (GCM) 10K type strain sequencing project: providing services to taxonomists for standard genome sequencing and annotation.</title>
        <authorList>
            <consortium name="The Broad Institute Genomics Platform"/>
            <consortium name="The Broad Institute Genome Sequencing Center for Infectious Disease"/>
            <person name="Wu L."/>
            <person name="Ma J."/>
        </authorList>
    </citation>
    <scope>NUCLEOTIDE SEQUENCE [LARGE SCALE GENOMIC DNA]</scope>
    <source>
        <strain evidence="2 3">XZYJ18</strain>
    </source>
</reference>
<dbReference type="Pfam" id="PF24035">
    <property type="entry name" value="DUF7344"/>
    <property type="match status" value="1"/>
</dbReference>
<sequence>MDFETAFDLLSNEYRRAIVDVLDETGPVSRQQLTTRLLARGVGPADASDRPTRRRLRIALHHNHLPRLADAGVLTYDDERVAPTSELDATVEWLEESGPDTPSTAIDLGDQLTEFYA</sequence>
<protein>
    <recommendedName>
        <fullName evidence="1">DUF7344 domain-containing protein</fullName>
    </recommendedName>
</protein>
<dbReference type="InterPro" id="IPR055768">
    <property type="entry name" value="DUF7344"/>
</dbReference>
<feature type="domain" description="DUF7344" evidence="1">
    <location>
        <begin position="7"/>
        <end position="80"/>
    </location>
</feature>
<dbReference type="AlphaFoldDB" id="A0ABD5Q3C4"/>
<proteinExistence type="predicted"/>